<keyword evidence="5" id="KW-0255">Endonuclease</keyword>
<evidence type="ECO:0000256" key="7">
    <source>
        <dbReference type="ARBA" id="ARBA00022801"/>
    </source>
</evidence>
<organism evidence="13 14">
    <name type="scientific">Daphnia pulex</name>
    <name type="common">Water flea</name>
    <dbReference type="NCBI Taxonomy" id="6669"/>
    <lineage>
        <taxon>Eukaryota</taxon>
        <taxon>Metazoa</taxon>
        <taxon>Ecdysozoa</taxon>
        <taxon>Arthropoda</taxon>
        <taxon>Crustacea</taxon>
        <taxon>Branchiopoda</taxon>
        <taxon>Diplostraca</taxon>
        <taxon>Cladocera</taxon>
        <taxon>Anomopoda</taxon>
        <taxon>Daphniidae</taxon>
        <taxon>Daphnia</taxon>
    </lineage>
</organism>
<dbReference type="GO" id="GO:0004519">
    <property type="term" value="F:endonuclease activity"/>
    <property type="evidence" value="ECO:0007669"/>
    <property type="project" value="UniProtKB-KW"/>
</dbReference>
<dbReference type="PANTHER" id="PTHR21077:SF5">
    <property type="entry name" value="CROSSOVER JUNCTION ENDONUCLEASE MMS4"/>
    <property type="match status" value="1"/>
</dbReference>
<reference evidence="13 14" key="1">
    <citation type="journal article" date="2011" name="Science">
        <title>The ecoresponsive genome of Daphnia pulex.</title>
        <authorList>
            <person name="Colbourne J.K."/>
            <person name="Pfrender M.E."/>
            <person name="Gilbert D."/>
            <person name="Thomas W.K."/>
            <person name="Tucker A."/>
            <person name="Oakley T.H."/>
            <person name="Tokishita S."/>
            <person name="Aerts A."/>
            <person name="Arnold G.J."/>
            <person name="Basu M.K."/>
            <person name="Bauer D.J."/>
            <person name="Caceres C.E."/>
            <person name="Carmel L."/>
            <person name="Casola C."/>
            <person name="Choi J.H."/>
            <person name="Detter J.C."/>
            <person name="Dong Q."/>
            <person name="Dusheyko S."/>
            <person name="Eads B.D."/>
            <person name="Frohlich T."/>
            <person name="Geiler-Samerotte K.A."/>
            <person name="Gerlach D."/>
            <person name="Hatcher P."/>
            <person name="Jogdeo S."/>
            <person name="Krijgsveld J."/>
            <person name="Kriventseva E.V."/>
            <person name="Kultz D."/>
            <person name="Laforsch C."/>
            <person name="Lindquist E."/>
            <person name="Lopez J."/>
            <person name="Manak J.R."/>
            <person name="Muller J."/>
            <person name="Pangilinan J."/>
            <person name="Patwardhan R.P."/>
            <person name="Pitluck S."/>
            <person name="Pritham E.J."/>
            <person name="Rechtsteiner A."/>
            <person name="Rho M."/>
            <person name="Rogozin I.B."/>
            <person name="Sakarya O."/>
            <person name="Salamov A."/>
            <person name="Schaack S."/>
            <person name="Shapiro H."/>
            <person name="Shiga Y."/>
            <person name="Skalitzky C."/>
            <person name="Smith Z."/>
            <person name="Souvorov A."/>
            <person name="Sung W."/>
            <person name="Tang Z."/>
            <person name="Tsuchiya D."/>
            <person name="Tu H."/>
            <person name="Vos H."/>
            <person name="Wang M."/>
            <person name="Wolf Y.I."/>
            <person name="Yamagata H."/>
            <person name="Yamada T."/>
            <person name="Ye Y."/>
            <person name="Shaw J.R."/>
            <person name="Andrews J."/>
            <person name="Crease T.J."/>
            <person name="Tang H."/>
            <person name="Lucas S.M."/>
            <person name="Robertson H.M."/>
            <person name="Bork P."/>
            <person name="Koonin E.V."/>
            <person name="Zdobnov E.M."/>
            <person name="Grigoriev I.V."/>
            <person name="Lynch M."/>
            <person name="Boore J.L."/>
        </authorList>
    </citation>
    <scope>NUCLEOTIDE SEQUENCE [LARGE SCALE GENOMIC DNA]</scope>
</reference>
<name>E9GSG9_DAPPU</name>
<evidence type="ECO:0000256" key="8">
    <source>
        <dbReference type="ARBA" id="ARBA00022842"/>
    </source>
</evidence>
<keyword evidence="6" id="KW-0227">DNA damage</keyword>
<dbReference type="Gene3D" id="1.10.150.670">
    <property type="entry name" value="Crossover junction endonuclease EME1, DNA-binding domain"/>
    <property type="match status" value="1"/>
</dbReference>
<dbReference type="EMBL" id="GL732562">
    <property type="protein sequence ID" value="EFX77423.1"/>
    <property type="molecule type" value="Genomic_DNA"/>
</dbReference>
<dbReference type="PANTHER" id="PTHR21077">
    <property type="entry name" value="EME1 PROTEIN"/>
    <property type="match status" value="1"/>
</dbReference>
<evidence type="ECO:0008006" key="15">
    <source>
        <dbReference type="Google" id="ProtNLM"/>
    </source>
</evidence>
<evidence type="ECO:0000256" key="12">
    <source>
        <dbReference type="ARBA" id="ARBA00023254"/>
    </source>
</evidence>
<dbReference type="Gene3D" id="3.40.50.10130">
    <property type="match status" value="1"/>
</dbReference>
<keyword evidence="11" id="KW-0539">Nucleus</keyword>
<evidence type="ECO:0000256" key="3">
    <source>
        <dbReference type="ARBA" id="ARBA00022722"/>
    </source>
</evidence>
<dbReference type="GO" id="GO:0046872">
    <property type="term" value="F:metal ion binding"/>
    <property type="evidence" value="ECO:0007669"/>
    <property type="project" value="UniProtKB-KW"/>
</dbReference>
<evidence type="ECO:0000256" key="5">
    <source>
        <dbReference type="ARBA" id="ARBA00022759"/>
    </source>
</evidence>
<evidence type="ECO:0000256" key="11">
    <source>
        <dbReference type="ARBA" id="ARBA00023242"/>
    </source>
</evidence>
<keyword evidence="10" id="KW-0234">DNA repair</keyword>
<evidence type="ECO:0000313" key="13">
    <source>
        <dbReference type="EMBL" id="EFX77423.1"/>
    </source>
</evidence>
<protein>
    <recommendedName>
        <fullName evidence="15">ERCC4 domain-containing protein</fullName>
    </recommendedName>
</protein>
<dbReference type="GO" id="GO:0031573">
    <property type="term" value="P:mitotic intra-S DNA damage checkpoint signaling"/>
    <property type="evidence" value="ECO:0000318"/>
    <property type="project" value="GO_Central"/>
</dbReference>
<sequence length="212" mass="23978">MLAQEFVLLAQSSICDCVNTILRNLKKKKLTLVVYGLSAYLKDQSRKEKRRFREHVSATAENTNKSNKKAVVPMSEDVVFTSADMESLKVKLLLQTDCSLWPVETAEELGKIIARITKAVAERPFKEERLEQTFDFYAADVSGNIKVSKDGHGLERLWQQQLMQFPLVALETSQAIASRYPSPQTLIQAYKTCGCDKDASLLLQDIPIRRHA</sequence>
<dbReference type="HOGENOM" id="CLU_1300800_0_0_1"/>
<comment type="subcellular location">
    <subcellularLocation>
        <location evidence="2">Nucleus</location>
    </subcellularLocation>
</comment>
<evidence type="ECO:0000256" key="1">
    <source>
        <dbReference type="ARBA" id="ARBA00001946"/>
    </source>
</evidence>
<evidence type="ECO:0000256" key="4">
    <source>
        <dbReference type="ARBA" id="ARBA00022723"/>
    </source>
</evidence>
<dbReference type="STRING" id="6669.E9GSG9"/>
<evidence type="ECO:0000256" key="6">
    <source>
        <dbReference type="ARBA" id="ARBA00022763"/>
    </source>
</evidence>
<evidence type="ECO:0000256" key="9">
    <source>
        <dbReference type="ARBA" id="ARBA00023172"/>
    </source>
</evidence>
<gene>
    <name evidence="13" type="ORF">DAPPUDRAFT_305758</name>
</gene>
<proteinExistence type="predicted"/>
<evidence type="ECO:0000256" key="2">
    <source>
        <dbReference type="ARBA" id="ARBA00004123"/>
    </source>
</evidence>
<dbReference type="Pfam" id="PF21292">
    <property type="entry name" value="EME1-MUS81_C"/>
    <property type="match status" value="1"/>
</dbReference>
<dbReference type="AlphaFoldDB" id="E9GSG9"/>
<keyword evidence="9" id="KW-0233">DNA recombination</keyword>
<dbReference type="Proteomes" id="UP000000305">
    <property type="component" value="Unassembled WGS sequence"/>
</dbReference>
<dbReference type="KEGG" id="dpx:DAPPUDRAFT_305758"/>
<keyword evidence="3" id="KW-0540">Nuclease</keyword>
<evidence type="ECO:0000313" key="14">
    <source>
        <dbReference type="Proteomes" id="UP000000305"/>
    </source>
</evidence>
<dbReference type="OMA" id="THAFAFC"/>
<dbReference type="InterPro" id="IPR033310">
    <property type="entry name" value="Mms4/EME1/EME2"/>
</dbReference>
<dbReference type="InParanoid" id="E9GSG9"/>
<dbReference type="eggNOG" id="ENOG502R8ER">
    <property type="taxonomic scope" value="Eukaryota"/>
</dbReference>
<evidence type="ECO:0000256" key="10">
    <source>
        <dbReference type="ARBA" id="ARBA00023204"/>
    </source>
</evidence>
<dbReference type="GO" id="GO:0006302">
    <property type="term" value="P:double-strand break repair"/>
    <property type="evidence" value="ECO:0000318"/>
    <property type="project" value="GO_Central"/>
</dbReference>
<dbReference type="InterPro" id="IPR042530">
    <property type="entry name" value="EME1/EME2_C"/>
</dbReference>
<dbReference type="GO" id="GO:0048476">
    <property type="term" value="C:Holliday junction resolvase complex"/>
    <property type="evidence" value="ECO:0000318"/>
    <property type="project" value="GO_Central"/>
</dbReference>
<comment type="cofactor">
    <cofactor evidence="1">
        <name>Mg(2+)</name>
        <dbReference type="ChEBI" id="CHEBI:18420"/>
    </cofactor>
</comment>
<dbReference type="GO" id="GO:0031297">
    <property type="term" value="P:replication fork processing"/>
    <property type="evidence" value="ECO:0000318"/>
    <property type="project" value="GO_Central"/>
</dbReference>
<dbReference type="GO" id="GO:0000712">
    <property type="term" value="P:resolution of meiotic recombination intermediates"/>
    <property type="evidence" value="ECO:0000318"/>
    <property type="project" value="GO_Central"/>
</dbReference>
<accession>E9GSG9</accession>
<dbReference type="OrthoDB" id="343092at2759"/>
<dbReference type="GO" id="GO:0016787">
    <property type="term" value="F:hydrolase activity"/>
    <property type="evidence" value="ECO:0007669"/>
    <property type="project" value="UniProtKB-KW"/>
</dbReference>
<keyword evidence="8" id="KW-0460">Magnesium</keyword>
<keyword evidence="12" id="KW-0469">Meiosis</keyword>
<keyword evidence="14" id="KW-1185">Reference proteome</keyword>
<keyword evidence="4" id="KW-0479">Metal-binding</keyword>
<keyword evidence="7" id="KW-0378">Hydrolase</keyword>
<dbReference type="GO" id="GO:0005634">
    <property type="term" value="C:nucleus"/>
    <property type="evidence" value="ECO:0007669"/>
    <property type="project" value="UniProtKB-SubCell"/>
</dbReference>